<dbReference type="RefSeq" id="WP_338239943.1">
    <property type="nucleotide sequence ID" value="NZ_BQKE01000008.1"/>
</dbReference>
<reference evidence="2 3" key="1">
    <citation type="submission" date="2021-12" db="EMBL/GenBank/DDBJ databases">
        <title>Genome sequencing of bacteria with rrn-lacking chromosome and rrn-plasmid.</title>
        <authorList>
            <person name="Anda M."/>
            <person name="Iwasaki W."/>
        </authorList>
    </citation>
    <scope>NUCLEOTIDE SEQUENCE [LARGE SCALE GENOMIC DNA]</scope>
    <source>
        <strain evidence="2 3">NBRC 15940</strain>
    </source>
</reference>
<keyword evidence="1" id="KW-0812">Transmembrane</keyword>
<feature type="transmembrane region" description="Helical" evidence="1">
    <location>
        <begin position="12"/>
        <end position="28"/>
    </location>
</feature>
<keyword evidence="1" id="KW-0472">Membrane</keyword>
<sequence>MIDTKNVGDHLVNSGLAVLGGVAAYIMIKNAPDRISKFAGPVTAAAGLVAQMTKKSELKAIGTGMAVAGTFQAIDTFAPQSLKDKASKYLPALGDLSNSEQQMMMLSEAQAELDAFSGGAAKQGYADPLLGVYDAEQQDYVAL</sequence>
<keyword evidence="3" id="KW-1185">Reference proteome</keyword>
<dbReference type="Proteomes" id="UP001310022">
    <property type="component" value="Unassembled WGS sequence"/>
</dbReference>
<protein>
    <submittedName>
        <fullName evidence="2">Uncharacterized protein</fullName>
    </submittedName>
</protein>
<evidence type="ECO:0000313" key="2">
    <source>
        <dbReference type="EMBL" id="GJM64892.1"/>
    </source>
</evidence>
<evidence type="ECO:0000256" key="1">
    <source>
        <dbReference type="SAM" id="Phobius"/>
    </source>
</evidence>
<dbReference type="EMBL" id="BQKE01000008">
    <property type="protein sequence ID" value="GJM64892.1"/>
    <property type="molecule type" value="Genomic_DNA"/>
</dbReference>
<gene>
    <name evidence="2" type="ORF">PEDI_54440</name>
</gene>
<keyword evidence="1" id="KW-1133">Transmembrane helix</keyword>
<name>A0AAN4W5V8_9BACT</name>
<organism evidence="2 3">
    <name type="scientific">Persicobacter diffluens</name>
    <dbReference type="NCBI Taxonomy" id="981"/>
    <lineage>
        <taxon>Bacteria</taxon>
        <taxon>Pseudomonadati</taxon>
        <taxon>Bacteroidota</taxon>
        <taxon>Cytophagia</taxon>
        <taxon>Cytophagales</taxon>
        <taxon>Persicobacteraceae</taxon>
        <taxon>Persicobacter</taxon>
    </lineage>
</organism>
<evidence type="ECO:0000313" key="3">
    <source>
        <dbReference type="Proteomes" id="UP001310022"/>
    </source>
</evidence>
<dbReference type="AlphaFoldDB" id="A0AAN4W5V8"/>
<accession>A0AAN4W5V8</accession>
<comment type="caution">
    <text evidence="2">The sequence shown here is derived from an EMBL/GenBank/DDBJ whole genome shotgun (WGS) entry which is preliminary data.</text>
</comment>
<proteinExistence type="predicted"/>